<reference evidence="7 8" key="1">
    <citation type="submission" date="2017-09" db="EMBL/GenBank/DDBJ databases">
        <title>Depth-based differentiation of microbial function through sediment-hosted aquifers and enrichment of novel symbionts in the deep terrestrial subsurface.</title>
        <authorList>
            <person name="Probst A.J."/>
            <person name="Ladd B."/>
            <person name="Jarett J.K."/>
            <person name="Geller-Mcgrath D.E."/>
            <person name="Sieber C.M."/>
            <person name="Emerson J.B."/>
            <person name="Anantharaman K."/>
            <person name="Thomas B.C."/>
            <person name="Malmstrom R."/>
            <person name="Stieglmeier M."/>
            <person name="Klingl A."/>
            <person name="Woyke T."/>
            <person name="Ryan C.M."/>
            <person name="Banfield J.F."/>
        </authorList>
    </citation>
    <scope>NUCLEOTIDE SEQUENCE [LARGE SCALE GENOMIC DNA]</scope>
    <source>
        <strain evidence="7">CG22_combo_CG10-13_8_21_14_all_38_20</strain>
    </source>
</reference>
<feature type="transmembrane region" description="Helical" evidence="5">
    <location>
        <begin position="70"/>
        <end position="89"/>
    </location>
</feature>
<gene>
    <name evidence="7" type="ORF">COW99_00155</name>
</gene>
<dbReference type="InterPro" id="IPR035940">
    <property type="entry name" value="CAP_sf"/>
</dbReference>
<evidence type="ECO:0000259" key="6">
    <source>
        <dbReference type="Pfam" id="PF00188"/>
    </source>
</evidence>
<name>A0A2H0BWW1_9BACT</name>
<sequence length="327" mass="36194">MQTPLTLNGNWVDLIIIAVLTIYILDGVRRGLILGLLDLLSFTFSFFTAIQLYDLAAVLLQINFNLPLGIAHALGFLFVGFATELILSLTLRRLVVLIPFEWRANQTVKVLGVLPAITNTVIITAFILTLFITLPIQGSIKNTILISKLGGPLVRNTQGIEKQLNTVFGSAVEETLTFLTVQPTSEETVELHFTQTEVSIDEASERKMFELINQERTERGIAPLEFAQGRLQDLAREYSKDMFARGYFSHYNPEEESPFDRMKNAGINYLAAGENLALAPTVTLAHQGLMNSPGHKANILSPDYGKIGIGVIDGGIYGKMFVQEFTD</sequence>
<dbReference type="CDD" id="cd05379">
    <property type="entry name" value="CAP_bacterial"/>
    <property type="match status" value="1"/>
</dbReference>
<feature type="transmembrane region" description="Helical" evidence="5">
    <location>
        <begin position="32"/>
        <end position="50"/>
    </location>
</feature>
<accession>A0A2H0BWW1</accession>
<evidence type="ECO:0000256" key="5">
    <source>
        <dbReference type="SAM" id="Phobius"/>
    </source>
</evidence>
<dbReference type="EMBL" id="PCTA01000003">
    <property type="protein sequence ID" value="PIP62084.1"/>
    <property type="molecule type" value="Genomic_DNA"/>
</dbReference>
<dbReference type="SUPFAM" id="SSF55797">
    <property type="entry name" value="PR-1-like"/>
    <property type="match status" value="1"/>
</dbReference>
<evidence type="ECO:0000256" key="3">
    <source>
        <dbReference type="ARBA" id="ARBA00022989"/>
    </source>
</evidence>
<evidence type="ECO:0000313" key="8">
    <source>
        <dbReference type="Proteomes" id="UP000231246"/>
    </source>
</evidence>
<dbReference type="InterPro" id="IPR003825">
    <property type="entry name" value="Colicin-V_CvpA"/>
</dbReference>
<dbReference type="GO" id="GO:0016020">
    <property type="term" value="C:membrane"/>
    <property type="evidence" value="ECO:0007669"/>
    <property type="project" value="UniProtKB-SubCell"/>
</dbReference>
<dbReference type="Pfam" id="PF02674">
    <property type="entry name" value="Colicin_V"/>
    <property type="match status" value="1"/>
</dbReference>
<keyword evidence="2 5" id="KW-0812">Transmembrane</keyword>
<organism evidence="7 8">
    <name type="scientific">Candidatus Roizmanbacteria bacterium CG22_combo_CG10-13_8_21_14_all_38_20</name>
    <dbReference type="NCBI Taxonomy" id="1974862"/>
    <lineage>
        <taxon>Bacteria</taxon>
        <taxon>Candidatus Roizmaniibacteriota</taxon>
    </lineage>
</organism>
<dbReference type="PANTHER" id="PTHR31157">
    <property type="entry name" value="SCP DOMAIN-CONTAINING PROTEIN"/>
    <property type="match status" value="1"/>
</dbReference>
<dbReference type="Gene3D" id="3.40.33.10">
    <property type="entry name" value="CAP"/>
    <property type="match status" value="1"/>
</dbReference>
<proteinExistence type="predicted"/>
<dbReference type="PANTHER" id="PTHR31157:SF1">
    <property type="entry name" value="SCP DOMAIN-CONTAINING PROTEIN"/>
    <property type="match status" value="1"/>
</dbReference>
<dbReference type="InterPro" id="IPR014044">
    <property type="entry name" value="CAP_dom"/>
</dbReference>
<evidence type="ECO:0000256" key="4">
    <source>
        <dbReference type="ARBA" id="ARBA00023136"/>
    </source>
</evidence>
<evidence type="ECO:0000313" key="7">
    <source>
        <dbReference type="EMBL" id="PIP62084.1"/>
    </source>
</evidence>
<dbReference type="Proteomes" id="UP000231246">
    <property type="component" value="Unassembled WGS sequence"/>
</dbReference>
<dbReference type="AlphaFoldDB" id="A0A2H0BWW1"/>
<evidence type="ECO:0000256" key="1">
    <source>
        <dbReference type="ARBA" id="ARBA00004141"/>
    </source>
</evidence>
<keyword evidence="3 5" id="KW-1133">Transmembrane helix</keyword>
<keyword evidence="4 5" id="KW-0472">Membrane</keyword>
<protein>
    <recommendedName>
        <fullName evidence="6">SCP domain-containing protein</fullName>
    </recommendedName>
</protein>
<dbReference type="GO" id="GO:0009403">
    <property type="term" value="P:toxin biosynthetic process"/>
    <property type="evidence" value="ECO:0007669"/>
    <property type="project" value="InterPro"/>
</dbReference>
<feature type="transmembrane region" description="Helical" evidence="5">
    <location>
        <begin position="6"/>
        <end position="25"/>
    </location>
</feature>
<evidence type="ECO:0000256" key="2">
    <source>
        <dbReference type="ARBA" id="ARBA00022692"/>
    </source>
</evidence>
<feature type="transmembrane region" description="Helical" evidence="5">
    <location>
        <begin position="110"/>
        <end position="134"/>
    </location>
</feature>
<feature type="domain" description="SCP" evidence="6">
    <location>
        <begin position="210"/>
        <end position="325"/>
    </location>
</feature>
<comment type="caution">
    <text evidence="7">The sequence shown here is derived from an EMBL/GenBank/DDBJ whole genome shotgun (WGS) entry which is preliminary data.</text>
</comment>
<dbReference type="Pfam" id="PF00188">
    <property type="entry name" value="CAP"/>
    <property type="match status" value="1"/>
</dbReference>
<comment type="subcellular location">
    <subcellularLocation>
        <location evidence="1">Membrane</location>
        <topology evidence="1">Multi-pass membrane protein</topology>
    </subcellularLocation>
</comment>